<dbReference type="InterPro" id="IPR008978">
    <property type="entry name" value="HSP20-like_chaperone"/>
</dbReference>
<dbReference type="PANTHER" id="PTHR45640">
    <property type="entry name" value="HEAT SHOCK PROTEIN HSP-12.2-RELATED"/>
    <property type="match status" value="1"/>
</dbReference>
<evidence type="ECO:0000256" key="1">
    <source>
        <dbReference type="ARBA" id="ARBA00023016"/>
    </source>
</evidence>
<sequence>MSFLPTISGDIERPLRMLEQQMRMAEEMYPYQALRDLPDLGKYNPLDDDMCPFLSVQPMVLQPFNKHETITQDIEKFQLKMDMKHFTPEEITVKAVNEKTVVIEAKHESKDEKGSTSRQFLRQFMLPEGHDIKKLETKFSVNGILTITAPTVNPPMLQDRIIPVIHE</sequence>
<dbReference type="GO" id="GO:0042026">
    <property type="term" value="P:protein refolding"/>
    <property type="evidence" value="ECO:0007669"/>
    <property type="project" value="TreeGrafter"/>
</dbReference>
<comment type="similarity">
    <text evidence="2 3">Belongs to the small heat shock protein (HSP20) family.</text>
</comment>
<accession>A0AAN7NY67</accession>
<dbReference type="Gene3D" id="2.60.40.790">
    <property type="match status" value="1"/>
</dbReference>
<dbReference type="CDD" id="cd06526">
    <property type="entry name" value="metazoan_ACD"/>
    <property type="match status" value="1"/>
</dbReference>
<dbReference type="AlphaFoldDB" id="A0AAN7NY67"/>
<keyword evidence="6" id="KW-1185">Reference proteome</keyword>
<comment type="caution">
    <text evidence="5">The sequence shown here is derived from an EMBL/GenBank/DDBJ whole genome shotgun (WGS) entry which is preliminary data.</text>
</comment>
<dbReference type="InterPro" id="IPR002068">
    <property type="entry name" value="A-crystallin/Hsp20_dom"/>
</dbReference>
<dbReference type="GO" id="GO:0005737">
    <property type="term" value="C:cytoplasm"/>
    <property type="evidence" value="ECO:0007669"/>
    <property type="project" value="TreeGrafter"/>
</dbReference>
<dbReference type="PROSITE" id="PS01031">
    <property type="entry name" value="SHSP"/>
    <property type="match status" value="1"/>
</dbReference>
<dbReference type="GO" id="GO:0009408">
    <property type="term" value="P:response to heat"/>
    <property type="evidence" value="ECO:0007669"/>
    <property type="project" value="TreeGrafter"/>
</dbReference>
<keyword evidence="1" id="KW-0346">Stress response</keyword>
<dbReference type="Proteomes" id="UP001353858">
    <property type="component" value="Unassembled WGS sequence"/>
</dbReference>
<gene>
    <name evidence="5" type="ORF">RN001_014741</name>
</gene>
<evidence type="ECO:0000313" key="5">
    <source>
        <dbReference type="EMBL" id="KAK4872712.1"/>
    </source>
</evidence>
<evidence type="ECO:0000313" key="6">
    <source>
        <dbReference type="Proteomes" id="UP001353858"/>
    </source>
</evidence>
<dbReference type="GO" id="GO:0051082">
    <property type="term" value="F:unfolded protein binding"/>
    <property type="evidence" value="ECO:0007669"/>
    <property type="project" value="TreeGrafter"/>
</dbReference>
<dbReference type="EMBL" id="JARPUR010000007">
    <property type="protein sequence ID" value="KAK4872712.1"/>
    <property type="molecule type" value="Genomic_DNA"/>
</dbReference>
<reference evidence="6" key="1">
    <citation type="submission" date="2023-01" db="EMBL/GenBank/DDBJ databases">
        <title>Key to firefly adult light organ development and bioluminescence: homeobox transcription factors regulate luciferase expression and transportation to peroxisome.</title>
        <authorList>
            <person name="Fu X."/>
        </authorList>
    </citation>
    <scope>NUCLEOTIDE SEQUENCE [LARGE SCALE GENOMIC DNA]</scope>
</reference>
<proteinExistence type="inferred from homology"/>
<dbReference type="GO" id="GO:0005634">
    <property type="term" value="C:nucleus"/>
    <property type="evidence" value="ECO:0007669"/>
    <property type="project" value="TreeGrafter"/>
</dbReference>
<protein>
    <recommendedName>
        <fullName evidence="4">SHSP domain-containing protein</fullName>
    </recommendedName>
</protein>
<evidence type="ECO:0000256" key="3">
    <source>
        <dbReference type="RuleBase" id="RU003616"/>
    </source>
</evidence>
<organism evidence="5 6">
    <name type="scientific">Aquatica leii</name>
    <dbReference type="NCBI Taxonomy" id="1421715"/>
    <lineage>
        <taxon>Eukaryota</taxon>
        <taxon>Metazoa</taxon>
        <taxon>Ecdysozoa</taxon>
        <taxon>Arthropoda</taxon>
        <taxon>Hexapoda</taxon>
        <taxon>Insecta</taxon>
        <taxon>Pterygota</taxon>
        <taxon>Neoptera</taxon>
        <taxon>Endopterygota</taxon>
        <taxon>Coleoptera</taxon>
        <taxon>Polyphaga</taxon>
        <taxon>Elateriformia</taxon>
        <taxon>Elateroidea</taxon>
        <taxon>Lampyridae</taxon>
        <taxon>Luciolinae</taxon>
        <taxon>Aquatica</taxon>
    </lineage>
</organism>
<evidence type="ECO:0000256" key="2">
    <source>
        <dbReference type="PROSITE-ProRule" id="PRU00285"/>
    </source>
</evidence>
<dbReference type="InterPro" id="IPR001436">
    <property type="entry name" value="Alpha-crystallin/sHSP_animal"/>
</dbReference>
<dbReference type="PRINTS" id="PR00299">
    <property type="entry name" value="ACRYSTALLIN"/>
</dbReference>
<dbReference type="PANTHER" id="PTHR45640:SF13">
    <property type="entry name" value="HEAT SHOCK PROTEIN 22-RELATED"/>
    <property type="match status" value="1"/>
</dbReference>
<feature type="domain" description="SHSP" evidence="4">
    <location>
        <begin position="55"/>
        <end position="167"/>
    </location>
</feature>
<evidence type="ECO:0000259" key="4">
    <source>
        <dbReference type="PROSITE" id="PS01031"/>
    </source>
</evidence>
<dbReference type="Pfam" id="PF00011">
    <property type="entry name" value="HSP20"/>
    <property type="match status" value="1"/>
</dbReference>
<dbReference type="SUPFAM" id="SSF49764">
    <property type="entry name" value="HSP20-like chaperones"/>
    <property type="match status" value="1"/>
</dbReference>
<name>A0AAN7NY67_9COLE</name>